<evidence type="ECO:0000313" key="2">
    <source>
        <dbReference type="EMBL" id="QJB02054.1"/>
    </source>
</evidence>
<sequence>MTTKQIAEITINDGINGPRPIVVMCPSDYDPSIIDAFDVNNDWMIQTIPREVEAEALLAAQIVGQMSNDDRLSYCRDSWRDGVSNNCLNGEHLETVLDYIDEIV</sequence>
<reference evidence="1" key="1">
    <citation type="submission" date="2020-03" db="EMBL/GenBank/DDBJ databases">
        <title>The deep terrestrial virosphere.</title>
        <authorList>
            <person name="Holmfeldt K."/>
            <person name="Nilsson E."/>
            <person name="Simone D."/>
            <person name="Lopez-Fernandez M."/>
            <person name="Wu X."/>
            <person name="de Brujin I."/>
            <person name="Lundin D."/>
            <person name="Andersson A."/>
            <person name="Bertilsson S."/>
            <person name="Dopson M."/>
        </authorList>
    </citation>
    <scope>NUCLEOTIDE SEQUENCE</scope>
    <source>
        <strain evidence="1">MM171A00145</strain>
        <strain evidence="2">MM171B01529</strain>
    </source>
</reference>
<gene>
    <name evidence="1" type="ORF">MM171A00145_0015</name>
    <name evidence="2" type="ORF">MM171B01529_0014</name>
</gene>
<accession>A0A6M3M0R2</accession>
<dbReference type="AlphaFoldDB" id="A0A6M3M0R2"/>
<dbReference type="EMBL" id="MT143705">
    <property type="protein sequence ID" value="QJB01078.1"/>
    <property type="molecule type" value="Genomic_DNA"/>
</dbReference>
<organism evidence="1">
    <name type="scientific">viral metagenome</name>
    <dbReference type="NCBI Taxonomy" id="1070528"/>
    <lineage>
        <taxon>unclassified sequences</taxon>
        <taxon>metagenomes</taxon>
        <taxon>organismal metagenomes</taxon>
    </lineage>
</organism>
<dbReference type="EMBL" id="MT143754">
    <property type="protein sequence ID" value="QJB02054.1"/>
    <property type="molecule type" value="Genomic_DNA"/>
</dbReference>
<evidence type="ECO:0000313" key="1">
    <source>
        <dbReference type="EMBL" id="QJB01078.1"/>
    </source>
</evidence>
<name>A0A6M3M0R2_9ZZZZ</name>
<proteinExistence type="predicted"/>
<protein>
    <submittedName>
        <fullName evidence="1">Uncharacterized protein</fullName>
    </submittedName>
</protein>